<feature type="non-terminal residue" evidence="3">
    <location>
        <position position="105"/>
    </location>
</feature>
<reference evidence="3 4" key="1">
    <citation type="journal article" date="2020" name="G3 (Bethesda)">
        <title>Draft Genome of the Common Snapping Turtle, Chelydra serpentina, a Model for Phenotypic Plasticity in Reptiles.</title>
        <authorList>
            <person name="Das D."/>
            <person name="Singh S.K."/>
            <person name="Bierstedt J."/>
            <person name="Erickson A."/>
            <person name="Galli G.L.J."/>
            <person name="Crossley D.A. 2nd"/>
            <person name="Rhen T."/>
        </authorList>
    </citation>
    <scope>NUCLEOTIDE SEQUENCE [LARGE SCALE GENOMIC DNA]</scope>
    <source>
        <strain evidence="3">KW</strain>
    </source>
</reference>
<dbReference type="InterPro" id="IPR011993">
    <property type="entry name" value="PH-like_dom_sf"/>
</dbReference>
<name>A0A8T1RVC1_CHESE</name>
<organism evidence="3 4">
    <name type="scientific">Chelydra serpentina</name>
    <name type="common">Snapping turtle</name>
    <name type="synonym">Testudo serpentina</name>
    <dbReference type="NCBI Taxonomy" id="8475"/>
    <lineage>
        <taxon>Eukaryota</taxon>
        <taxon>Metazoa</taxon>
        <taxon>Chordata</taxon>
        <taxon>Craniata</taxon>
        <taxon>Vertebrata</taxon>
        <taxon>Euteleostomi</taxon>
        <taxon>Archelosauria</taxon>
        <taxon>Testudinata</taxon>
        <taxon>Testudines</taxon>
        <taxon>Cryptodira</taxon>
        <taxon>Durocryptodira</taxon>
        <taxon>Americhelydia</taxon>
        <taxon>Chelydroidea</taxon>
        <taxon>Chelydridae</taxon>
        <taxon>Chelydra</taxon>
    </lineage>
</organism>
<dbReference type="OrthoDB" id="8963340at2759"/>
<dbReference type="AlphaFoldDB" id="A0A8T1RVC1"/>
<evidence type="ECO:0000313" key="4">
    <source>
        <dbReference type="Proteomes" id="UP000765507"/>
    </source>
</evidence>
<protein>
    <submittedName>
        <fullName evidence="3">Wiskott-Aldrich syndrome</fullName>
    </submittedName>
</protein>
<evidence type="ECO:0000313" key="3">
    <source>
        <dbReference type="EMBL" id="KAG6920852.1"/>
    </source>
</evidence>
<dbReference type="SUPFAM" id="SSF50729">
    <property type="entry name" value="PH domain-like"/>
    <property type="match status" value="1"/>
</dbReference>
<keyword evidence="4" id="KW-1185">Reference proteome</keyword>
<dbReference type="InterPro" id="IPR000697">
    <property type="entry name" value="WH1/EVH1_dom"/>
</dbReference>
<dbReference type="EMBL" id="JAHGAV010003608">
    <property type="protein sequence ID" value="KAG6920852.1"/>
    <property type="molecule type" value="Genomic_DNA"/>
</dbReference>
<gene>
    <name evidence="3" type="ORF">G0U57_013245</name>
</gene>
<feature type="domain" description="WH1" evidence="2">
    <location>
        <begin position="60"/>
        <end position="105"/>
    </location>
</feature>
<dbReference type="Pfam" id="PF00568">
    <property type="entry name" value="WH1"/>
    <property type="match status" value="1"/>
</dbReference>
<feature type="compositionally biased region" description="Low complexity" evidence="1">
    <location>
        <begin position="25"/>
        <end position="38"/>
    </location>
</feature>
<feature type="region of interest" description="Disordered" evidence="1">
    <location>
        <begin position="1"/>
        <end position="47"/>
    </location>
</feature>
<dbReference type="Gene3D" id="2.30.29.30">
    <property type="entry name" value="Pleckstrin-homology domain (PH domain)/Phosphotyrosine-binding domain (PTB)"/>
    <property type="match status" value="1"/>
</dbReference>
<proteinExistence type="predicted"/>
<evidence type="ECO:0000259" key="2">
    <source>
        <dbReference type="PROSITE" id="PS50229"/>
    </source>
</evidence>
<evidence type="ECO:0000256" key="1">
    <source>
        <dbReference type="SAM" id="MobiDB-lite"/>
    </source>
</evidence>
<dbReference type="PROSITE" id="PS50229">
    <property type="entry name" value="WH1"/>
    <property type="match status" value="1"/>
</dbReference>
<feature type="non-terminal residue" evidence="3">
    <location>
        <position position="1"/>
    </location>
</feature>
<dbReference type="Proteomes" id="UP000765507">
    <property type="component" value="Unassembled WGS sequence"/>
</dbReference>
<accession>A0A8T1RVC1</accession>
<comment type="caution">
    <text evidence="3">The sequence shown here is derived from an EMBL/GenBank/DDBJ whole genome shotgun (WGS) entry which is preliminary data.</text>
</comment>
<sequence>ATRKFPGSSSGRGETPRARRGLEPGASMSRGSRSGARGQQDNVPSRLLLDHENQQVFELLGRKCTTLATSVAQLYLALPPSNQVWGKQGCGVLCLVKDNPRRSYF</sequence>